<dbReference type="CDD" id="cd00293">
    <property type="entry name" value="USP-like"/>
    <property type="match status" value="1"/>
</dbReference>
<dbReference type="Pfam" id="PF00582">
    <property type="entry name" value="Usp"/>
    <property type="match status" value="2"/>
</dbReference>
<dbReference type="EMBL" id="CP077062">
    <property type="protein sequence ID" value="QWZ08866.1"/>
    <property type="molecule type" value="Genomic_DNA"/>
</dbReference>
<evidence type="ECO:0000259" key="2">
    <source>
        <dbReference type="Pfam" id="PF00582"/>
    </source>
</evidence>
<keyword evidence="4" id="KW-1185">Reference proteome</keyword>
<organism evidence="3 4">
    <name type="scientific">Nocardioides panacis</name>
    <dbReference type="NCBI Taxonomy" id="2849501"/>
    <lineage>
        <taxon>Bacteria</taxon>
        <taxon>Bacillati</taxon>
        <taxon>Actinomycetota</taxon>
        <taxon>Actinomycetes</taxon>
        <taxon>Propionibacteriales</taxon>
        <taxon>Nocardioidaceae</taxon>
        <taxon>Nocardioides</taxon>
    </lineage>
</organism>
<feature type="region of interest" description="Disordered" evidence="1">
    <location>
        <begin position="303"/>
        <end position="322"/>
    </location>
</feature>
<dbReference type="KEGG" id="nps:KRR39_03160"/>
<feature type="domain" description="UspA" evidence="2">
    <location>
        <begin position="19"/>
        <end position="153"/>
    </location>
</feature>
<proteinExistence type="predicted"/>
<evidence type="ECO:0000313" key="4">
    <source>
        <dbReference type="Proteomes" id="UP000683575"/>
    </source>
</evidence>
<dbReference type="AlphaFoldDB" id="A0A975SZS6"/>
<name>A0A975SZS6_9ACTN</name>
<sequence length="322" mass="33580">MTTQTSTSRAGSTPTGRARIAVGLELADQSTGAVLWASAEAARHHDLLQVVSACPTLVGPAPGSAQVYVGGDTEATTRESMTRLTNRLGADVATLPPKVTAGSPTAVLLDAAGEDTRMLVVGRRGLHTLGRALLGSTSIALAGRSPVPVVVVPDSWTPSSHASAPVVVGTTLGDDSDTAVLRFALEQARGLRVPCVVVHAWEIPALYGWSPTDIADFRSRITAALEEHLVPWREEYDDVEVVATTAAERACDAVLDAGKVAQLLIVGRHTPASRHRGLRLGSTARAVLHRADTPVAVVPLSTTARTEPTSARPSGDAWGPMI</sequence>
<evidence type="ECO:0000256" key="1">
    <source>
        <dbReference type="SAM" id="MobiDB-lite"/>
    </source>
</evidence>
<gene>
    <name evidence="3" type="ORF">KRR39_03160</name>
</gene>
<feature type="compositionally biased region" description="Polar residues" evidence="1">
    <location>
        <begin position="303"/>
        <end position="312"/>
    </location>
</feature>
<reference evidence="3" key="1">
    <citation type="submission" date="2021-06" db="EMBL/GenBank/DDBJ databases">
        <title>Complete genome sequence of Nocardioides sp. G188.</title>
        <authorList>
            <person name="Im W.-T."/>
        </authorList>
    </citation>
    <scope>NUCLEOTIDE SEQUENCE</scope>
    <source>
        <strain evidence="3">G188</strain>
    </source>
</reference>
<feature type="domain" description="UspA" evidence="2">
    <location>
        <begin position="166"/>
        <end position="299"/>
    </location>
</feature>
<dbReference type="RefSeq" id="WP_216940712.1">
    <property type="nucleotide sequence ID" value="NZ_CP077062.1"/>
</dbReference>
<dbReference type="PANTHER" id="PTHR46553">
    <property type="entry name" value="ADENINE NUCLEOTIDE ALPHA HYDROLASES-LIKE SUPERFAMILY PROTEIN"/>
    <property type="match status" value="1"/>
</dbReference>
<dbReference type="Proteomes" id="UP000683575">
    <property type="component" value="Chromosome"/>
</dbReference>
<protein>
    <submittedName>
        <fullName evidence="3">Universal stress protein</fullName>
    </submittedName>
</protein>
<accession>A0A975SZS6</accession>
<dbReference type="InterPro" id="IPR006016">
    <property type="entry name" value="UspA"/>
</dbReference>
<dbReference type="PANTHER" id="PTHR46553:SF3">
    <property type="entry name" value="ADENINE NUCLEOTIDE ALPHA HYDROLASES-LIKE SUPERFAMILY PROTEIN"/>
    <property type="match status" value="1"/>
</dbReference>
<evidence type="ECO:0000313" key="3">
    <source>
        <dbReference type="EMBL" id="QWZ08866.1"/>
    </source>
</evidence>